<evidence type="ECO:0000313" key="4">
    <source>
        <dbReference type="EMBL" id="MCJ2381254.1"/>
    </source>
</evidence>
<name>A0ABT0C2K3_9BACT</name>
<dbReference type="PANTHER" id="PTHR11596:SF5">
    <property type="entry name" value="ALKALINE PHOSPHATASE"/>
    <property type="match status" value="1"/>
</dbReference>
<keyword evidence="5" id="KW-1185">Reference proteome</keyword>
<dbReference type="PANTHER" id="PTHR11596">
    <property type="entry name" value="ALKALINE PHOSPHATASE"/>
    <property type="match status" value="1"/>
</dbReference>
<evidence type="ECO:0000256" key="1">
    <source>
        <dbReference type="ARBA" id="ARBA00022553"/>
    </source>
</evidence>
<feature type="signal peptide" evidence="3">
    <location>
        <begin position="1"/>
        <end position="20"/>
    </location>
</feature>
<dbReference type="InterPro" id="IPR017850">
    <property type="entry name" value="Alkaline_phosphatase_core_sf"/>
</dbReference>
<dbReference type="RefSeq" id="WP_022455575.1">
    <property type="nucleotide sequence ID" value="NZ_JAKZMM010000029.1"/>
</dbReference>
<organism evidence="4 5">
    <name type="scientific">Parabacteroides faecalis</name>
    <dbReference type="NCBI Taxonomy" id="2924040"/>
    <lineage>
        <taxon>Bacteria</taxon>
        <taxon>Pseudomonadati</taxon>
        <taxon>Bacteroidota</taxon>
        <taxon>Bacteroidia</taxon>
        <taxon>Bacteroidales</taxon>
        <taxon>Tannerellaceae</taxon>
        <taxon>Parabacteroides</taxon>
    </lineage>
</organism>
<dbReference type="EMBL" id="JAKZMM010000029">
    <property type="protein sequence ID" value="MCJ2381254.1"/>
    <property type="molecule type" value="Genomic_DNA"/>
</dbReference>
<proteinExistence type="inferred from homology"/>
<keyword evidence="1" id="KW-0597">Phosphoprotein</keyword>
<evidence type="ECO:0000313" key="5">
    <source>
        <dbReference type="Proteomes" id="UP001165444"/>
    </source>
</evidence>
<protein>
    <submittedName>
        <fullName evidence="4">Alkaline phosphatase</fullName>
    </submittedName>
</protein>
<dbReference type="Proteomes" id="UP001165444">
    <property type="component" value="Unassembled WGS sequence"/>
</dbReference>
<evidence type="ECO:0000256" key="3">
    <source>
        <dbReference type="SAM" id="SignalP"/>
    </source>
</evidence>
<dbReference type="SMART" id="SM00098">
    <property type="entry name" value="alkPPc"/>
    <property type="match status" value="1"/>
</dbReference>
<dbReference type="InterPro" id="IPR001952">
    <property type="entry name" value="Alkaline_phosphatase"/>
</dbReference>
<comment type="caution">
    <text evidence="4">The sequence shown here is derived from an EMBL/GenBank/DDBJ whole genome shotgun (WGS) entry which is preliminary data.</text>
</comment>
<reference evidence="4 5" key="1">
    <citation type="submission" date="2022-03" db="EMBL/GenBank/DDBJ databases">
        <title>Parabacteroides sp. nov. isolated from swine feces.</title>
        <authorList>
            <person name="Bak J.E."/>
        </authorList>
    </citation>
    <scope>NUCLEOTIDE SEQUENCE [LARGE SCALE GENOMIC DNA]</scope>
    <source>
        <strain evidence="4 5">AGMB00274</strain>
    </source>
</reference>
<dbReference type="Gene3D" id="1.10.60.40">
    <property type="match status" value="1"/>
</dbReference>
<gene>
    <name evidence="4" type="ORF">MUN53_11645</name>
</gene>
<sequence>MKKTLSLLLLLALIIIPARAADVQDVKPTKNVILFISDGTSLATVSTARWLQWYSHPDKPNLNIDPYICGTVRTHSSDAPIGDSAPTTSCYVSGQPSQTGFVSTYPVHRGNDDIYPTDPNRAYQPTMTILEAVKMFKGGSTGLVFTCEFPHATPADCSAHSYNRGKYEWIASQMVHNNLDVVIGGGVSILTNNLEEHLKENGYSVYKNDLKGMRADTNSKMWALYADREMDYDLDRNPDEQPSIEEMTKKAIEKLSKNDKGFFLMVEGSKVDWAAHANDPVGMATDFLAFDRAVGAALEFAKQNGETTVIITSDHGNSGVSIGRESCKGYDKLTKDQLFKNLSQFKLTAEGFAKKVNTIPNSEVQSLFREQAGFELTKEELDALNNCKDYKFSPIPEAERHEKSQASMYSNSLSGLMSQIITSRTCMGFTTHGHTGEEVFLASYHPQGTRPMGMHTNIELNHYMCSLYGFEPTFLSDMSNKYFARHTDVFSDYTCEIIPAKEGELAPTLVVKNKKDKKKQLTIHAYTNIVKAGKKADQDIILNSVVVYVDKNNTFYLPESLVDFLK</sequence>
<accession>A0ABT0C2K3</accession>
<comment type="similarity">
    <text evidence="2">Belongs to the alkaline phosphatase family.</text>
</comment>
<dbReference type="SUPFAM" id="SSF53649">
    <property type="entry name" value="Alkaline phosphatase-like"/>
    <property type="match status" value="1"/>
</dbReference>
<dbReference type="CDD" id="cd16012">
    <property type="entry name" value="ALP"/>
    <property type="match status" value="1"/>
</dbReference>
<feature type="chain" id="PRO_5045249509" evidence="3">
    <location>
        <begin position="21"/>
        <end position="566"/>
    </location>
</feature>
<dbReference type="Pfam" id="PF00245">
    <property type="entry name" value="Alk_phosphatase"/>
    <property type="match status" value="1"/>
</dbReference>
<dbReference type="PRINTS" id="PR00113">
    <property type="entry name" value="ALKPHPHTASE"/>
</dbReference>
<evidence type="ECO:0000256" key="2">
    <source>
        <dbReference type="RuleBase" id="RU003946"/>
    </source>
</evidence>
<dbReference type="Gene3D" id="3.40.720.10">
    <property type="entry name" value="Alkaline Phosphatase, subunit A"/>
    <property type="match status" value="1"/>
</dbReference>
<keyword evidence="3" id="KW-0732">Signal</keyword>